<feature type="transmembrane region" description="Helical" evidence="6">
    <location>
        <begin position="88"/>
        <end position="108"/>
    </location>
</feature>
<reference evidence="8" key="1">
    <citation type="submission" date="2023-07" db="EMBL/GenBank/DDBJ databases">
        <authorList>
            <person name="Yue Y."/>
        </authorList>
    </citation>
    <scope>NUCLEOTIDE SEQUENCE [LARGE SCALE GENOMIC DNA]</scope>
    <source>
        <strain evidence="8">D23</strain>
    </source>
</reference>
<dbReference type="RefSeq" id="WP_224528254.1">
    <property type="nucleotide sequence ID" value="NZ_JAIUJR010000004.1"/>
</dbReference>
<evidence type="ECO:0000313" key="8">
    <source>
        <dbReference type="Proteomes" id="UP001198901"/>
    </source>
</evidence>
<proteinExistence type="predicted"/>
<evidence type="ECO:0000256" key="6">
    <source>
        <dbReference type="SAM" id="Phobius"/>
    </source>
</evidence>
<feature type="transmembrane region" description="Helical" evidence="6">
    <location>
        <begin position="163"/>
        <end position="196"/>
    </location>
</feature>
<feature type="transmembrane region" description="Helical" evidence="6">
    <location>
        <begin position="17"/>
        <end position="36"/>
    </location>
</feature>
<dbReference type="PANTHER" id="PTHR30250:SF28">
    <property type="entry name" value="POLYSACCHARIDE BIOSYNTHESIS PROTEIN"/>
    <property type="match status" value="1"/>
</dbReference>
<sequence>MQLLATLKSKKLSPEQLFMVSVLAVNGGNYLYNLILGRVLGPTAFADAAVLITFLLVLSFIAMTFQLVTAKFSVLFENNVFTSFVTKVYKQALLVGVILGIAIVGFAGQLQTLFNTTSKSMFVIFGCGVPLYFLMSVNRGTFQGKKAYKSLSITYQGEMLSRLLITLGIILVFNITSSAVIAIGIFLSFVFGLFPFKRSHISFRETIVLEDHYGKQIKRFFLLTAFYELTQIIINNSDILLVKHYFESYEAGLYASLALIGRIVYFIAWMFVMLLLPAVVQLKKEGKETASVLFKYVGYIAVISTIIVMTCLSFPELIIKILFGEDYLAMAPLLWKYAIATSMFAISNIFAYYYLSLDKYIPVIISGVFGMLQMALVIVFHQSLDQVVHMQIIAMILLLVIQLGFFKYENHIQKNSLSKVKNHSSTEKGNLTKDNDFSGF</sequence>
<keyword evidence="4 6" id="KW-1133">Transmembrane helix</keyword>
<feature type="transmembrane region" description="Helical" evidence="6">
    <location>
        <begin position="292"/>
        <end position="315"/>
    </location>
</feature>
<feature type="transmembrane region" description="Helical" evidence="6">
    <location>
        <begin position="48"/>
        <end position="68"/>
    </location>
</feature>
<evidence type="ECO:0000313" key="7">
    <source>
        <dbReference type="EMBL" id="MCA0132597.1"/>
    </source>
</evidence>
<evidence type="ECO:0000256" key="4">
    <source>
        <dbReference type="ARBA" id="ARBA00022989"/>
    </source>
</evidence>
<feature type="transmembrane region" description="Helical" evidence="6">
    <location>
        <begin position="254"/>
        <end position="280"/>
    </location>
</feature>
<feature type="transmembrane region" description="Helical" evidence="6">
    <location>
        <begin position="217"/>
        <end position="234"/>
    </location>
</feature>
<feature type="transmembrane region" description="Helical" evidence="6">
    <location>
        <begin position="360"/>
        <end position="381"/>
    </location>
</feature>
<dbReference type="InterPro" id="IPR050833">
    <property type="entry name" value="Poly_Biosynth_Transport"/>
</dbReference>
<gene>
    <name evidence="7" type="ORF">LBU54_08370</name>
</gene>
<comment type="caution">
    <text evidence="7">The sequence shown here is derived from an EMBL/GenBank/DDBJ whole genome shotgun (WGS) entry which is preliminary data.</text>
</comment>
<accession>A0ABS7XRE8</accession>
<name>A0ABS7XRE8_9FLAO</name>
<keyword evidence="5 6" id="KW-0472">Membrane</keyword>
<evidence type="ECO:0000256" key="5">
    <source>
        <dbReference type="ARBA" id="ARBA00023136"/>
    </source>
</evidence>
<organism evidence="7 8">
    <name type="scientific">Winogradskyella alexanderae</name>
    <dbReference type="NCBI Taxonomy" id="2877123"/>
    <lineage>
        <taxon>Bacteria</taxon>
        <taxon>Pseudomonadati</taxon>
        <taxon>Bacteroidota</taxon>
        <taxon>Flavobacteriia</taxon>
        <taxon>Flavobacteriales</taxon>
        <taxon>Flavobacteriaceae</taxon>
        <taxon>Winogradskyella</taxon>
    </lineage>
</organism>
<feature type="transmembrane region" description="Helical" evidence="6">
    <location>
        <begin position="335"/>
        <end position="355"/>
    </location>
</feature>
<keyword evidence="8" id="KW-1185">Reference proteome</keyword>
<evidence type="ECO:0000256" key="2">
    <source>
        <dbReference type="ARBA" id="ARBA00022475"/>
    </source>
</evidence>
<dbReference type="EMBL" id="JAIUJR010000004">
    <property type="protein sequence ID" value="MCA0132597.1"/>
    <property type="molecule type" value="Genomic_DNA"/>
</dbReference>
<keyword evidence="2" id="KW-1003">Cell membrane</keyword>
<evidence type="ECO:0000256" key="1">
    <source>
        <dbReference type="ARBA" id="ARBA00004651"/>
    </source>
</evidence>
<protein>
    <submittedName>
        <fullName evidence="7">Oligosaccharide flippase family protein</fullName>
    </submittedName>
</protein>
<dbReference type="Pfam" id="PF13440">
    <property type="entry name" value="Polysacc_synt_3"/>
    <property type="match status" value="1"/>
</dbReference>
<dbReference type="PANTHER" id="PTHR30250">
    <property type="entry name" value="PST FAMILY PREDICTED COLANIC ACID TRANSPORTER"/>
    <property type="match status" value="1"/>
</dbReference>
<feature type="transmembrane region" description="Helical" evidence="6">
    <location>
        <begin position="120"/>
        <end position="137"/>
    </location>
</feature>
<evidence type="ECO:0000256" key="3">
    <source>
        <dbReference type="ARBA" id="ARBA00022692"/>
    </source>
</evidence>
<feature type="transmembrane region" description="Helical" evidence="6">
    <location>
        <begin position="387"/>
        <end position="406"/>
    </location>
</feature>
<comment type="subcellular location">
    <subcellularLocation>
        <location evidence="1">Cell membrane</location>
        <topology evidence="1">Multi-pass membrane protein</topology>
    </subcellularLocation>
</comment>
<dbReference type="Proteomes" id="UP001198901">
    <property type="component" value="Unassembled WGS sequence"/>
</dbReference>
<keyword evidence="3 6" id="KW-0812">Transmembrane</keyword>